<evidence type="ECO:0000259" key="5">
    <source>
        <dbReference type="Pfam" id="PF06958"/>
    </source>
</evidence>
<keyword evidence="7" id="KW-1185">Reference proteome</keyword>
<proteinExistence type="predicted"/>
<sequence length="413" mass="44598">MARKSDIPRIQNPPSGDGHHITTRYMTATELAEQDARQKKYDEMQARQQAYEDRFPRQSQQPNQHSALGCVFTKSCNLPDGVINHESPAGFIPVERLADFGAFTLLGGRELDAAGNITLKRIGGAKLPSAIGTLLIGGSASIGTSTSAISSVGAVTGGVAAGALVGMVGLLWPSNLGDSSLYTEDQLRSLKEGRTRIRLQVGQQPDGSLKGYGYNTQKRPDWEMIPVVQFAAQGSRQVADFGNGVTLTWTPAVDPSSTSGIPPLRGAPQTPTIWIYPPTEQADKIIVNPIYPPEYQDFILVFPADSGIKPLYIVLALEFDAASYHGKTDNAVKSKGPANGQETLENSIQVKPTSPRRIGVDPDTNEFVVFDRTGGDVYHGHVRPWDKLHQDMKNALVKAKKADNKGNILGAKK</sequence>
<keyword evidence="1" id="KW-0929">Antimicrobial</keyword>
<gene>
    <name evidence="6" type="ORF">KJY40_18105</name>
</gene>
<keyword evidence="3" id="KW-0078">Bacteriocin</keyword>
<dbReference type="RefSeq" id="WP_230731577.1">
    <property type="nucleotide sequence ID" value="NZ_CP075567.1"/>
</dbReference>
<evidence type="ECO:0000256" key="3">
    <source>
        <dbReference type="ARBA" id="ARBA00023048"/>
    </source>
</evidence>
<keyword evidence="2" id="KW-0044">Antibiotic</keyword>
<dbReference type="InterPro" id="IPR036302">
    <property type="entry name" value="Pyosin/cloacin_T_dom_sf"/>
</dbReference>
<dbReference type="CDD" id="cd20695">
    <property type="entry name" value="CdiA-CT_5T87E_Ct"/>
    <property type="match status" value="1"/>
</dbReference>
<dbReference type="SUPFAM" id="SSF69369">
    <property type="entry name" value="Cloacin translocation domain"/>
    <property type="match status" value="1"/>
</dbReference>
<dbReference type="Proteomes" id="UP001162907">
    <property type="component" value="Chromosome"/>
</dbReference>
<feature type="region of interest" description="Disordered" evidence="4">
    <location>
        <begin position="1"/>
        <end position="22"/>
    </location>
</feature>
<evidence type="ECO:0000256" key="2">
    <source>
        <dbReference type="ARBA" id="ARBA00023022"/>
    </source>
</evidence>
<feature type="domain" description="Pyosin/cloacin translocation" evidence="5">
    <location>
        <begin position="184"/>
        <end position="314"/>
    </location>
</feature>
<accession>A0ABY3PVW2</accession>
<dbReference type="Pfam" id="PF06958">
    <property type="entry name" value="Pyocin_S"/>
    <property type="match status" value="1"/>
</dbReference>
<evidence type="ECO:0000313" key="6">
    <source>
        <dbReference type="EMBL" id="UFP97968.1"/>
    </source>
</evidence>
<dbReference type="InterPro" id="IPR016128">
    <property type="entry name" value="Pyosin/cloacin_T_dom"/>
</dbReference>
<reference evidence="6 7" key="1">
    <citation type="journal article" date="2022" name="Int. J. Syst. Evol. Microbiol.">
        <title>Pseudomonas fitomaticsae sp. nov., isolated at Marimurtra Botanical Garden in Blanes, Catalonia, Spain.</title>
        <authorList>
            <person name="Atanasov K.E."/>
            <person name="Galbis D.M."/>
            <person name="Cornado D."/>
            <person name="Serpico A."/>
            <person name="Sanchez G."/>
            <person name="Bosch M."/>
            <person name="Ferrer A."/>
            <person name="Altabella T."/>
        </authorList>
    </citation>
    <scope>NUCLEOTIDE SEQUENCE [LARGE SCALE GENOMIC DNA]</scope>
    <source>
        <strain evidence="6 7">FIT81</strain>
    </source>
</reference>
<name>A0ABY3PVW2_9PSED</name>
<organism evidence="6 7">
    <name type="scientific">Pseudomonas fitomaticsae</name>
    <dbReference type="NCBI Taxonomy" id="2837969"/>
    <lineage>
        <taxon>Bacteria</taxon>
        <taxon>Pseudomonadati</taxon>
        <taxon>Pseudomonadota</taxon>
        <taxon>Gammaproteobacteria</taxon>
        <taxon>Pseudomonadales</taxon>
        <taxon>Pseudomonadaceae</taxon>
        <taxon>Pseudomonas</taxon>
    </lineage>
</organism>
<protein>
    <submittedName>
        <fullName evidence="6">S-type pyocin domain-containing protein</fullName>
    </submittedName>
</protein>
<evidence type="ECO:0000256" key="4">
    <source>
        <dbReference type="SAM" id="MobiDB-lite"/>
    </source>
</evidence>
<evidence type="ECO:0000256" key="1">
    <source>
        <dbReference type="ARBA" id="ARBA00022529"/>
    </source>
</evidence>
<dbReference type="EMBL" id="CP075567">
    <property type="protein sequence ID" value="UFP97968.1"/>
    <property type="molecule type" value="Genomic_DNA"/>
</dbReference>
<evidence type="ECO:0000313" key="7">
    <source>
        <dbReference type="Proteomes" id="UP001162907"/>
    </source>
</evidence>